<comment type="caution">
    <text evidence="2">The sequence shown here is derived from an EMBL/GenBank/DDBJ whole genome shotgun (WGS) entry which is preliminary data.</text>
</comment>
<dbReference type="PANTHER" id="PTHR36452:SF1">
    <property type="entry name" value="DUF2461 DOMAIN-CONTAINING PROTEIN"/>
    <property type="match status" value="1"/>
</dbReference>
<dbReference type="InterPro" id="IPR012808">
    <property type="entry name" value="CHP02453"/>
</dbReference>
<feature type="compositionally biased region" description="Acidic residues" evidence="1">
    <location>
        <begin position="691"/>
        <end position="738"/>
    </location>
</feature>
<evidence type="ECO:0000313" key="2">
    <source>
        <dbReference type="EMBL" id="KAG0293207.1"/>
    </source>
</evidence>
<evidence type="ECO:0000313" key="3">
    <source>
        <dbReference type="Proteomes" id="UP001194696"/>
    </source>
</evidence>
<feature type="region of interest" description="Disordered" evidence="1">
    <location>
        <begin position="651"/>
        <end position="827"/>
    </location>
</feature>
<protein>
    <submittedName>
        <fullName evidence="2">Uncharacterized protein</fullName>
    </submittedName>
</protein>
<feature type="compositionally biased region" description="Polar residues" evidence="1">
    <location>
        <begin position="759"/>
        <end position="770"/>
    </location>
</feature>
<dbReference type="NCBIfam" id="TIGR02453">
    <property type="entry name" value="TIGR02453 family protein"/>
    <property type="match status" value="1"/>
</dbReference>
<dbReference type="Pfam" id="PF09365">
    <property type="entry name" value="DUF2461"/>
    <property type="match status" value="1"/>
</dbReference>
<gene>
    <name evidence="2" type="ORF">BGZ96_003148</name>
</gene>
<feature type="compositionally biased region" description="Polar residues" evidence="1">
    <location>
        <begin position="791"/>
        <end position="809"/>
    </location>
</feature>
<name>A0ABQ7K8K3_9FUNG</name>
<evidence type="ECO:0000256" key="1">
    <source>
        <dbReference type="SAM" id="MobiDB-lite"/>
    </source>
</evidence>
<sequence>MQSFCEAELFREIDLTSAKGFKLFESAPLQNGRQVRSIKFELVSSLFYYNGLMGNNTFATAEDDGKEEKRVLSLPTYDKLALMDGTSEFASTFTDKNKDENKDRIAATPTTMPLPLPDCILPAPFEFIPFAPMCNLTKISMNIFGHVENTQQKKYFLNSSFNSENGLLRACWILEQSPHLVDVQLEEIYPELYRELQYLPMTIYGLSKLRRLELGLTLARKKWPHFGSTIYFACPPSMRELKINFLDMEMDSMAANPLQGYIDTNNTGDRPWSMDDYIWSAIPPRRSDPLLEMSDFLVGSLEAETTAQVLAQLDHCPSVIQLSVPHIGKRVRVNDVVQHLVKTCTAIKSLECDGFQSKQINKLMSGIIQAMPEQTLLDYSWSGYKDDPAIDYRKFYQRHSKTLLRIDVALCRGITSKTIQAVLTECYALEEFLLQPHHWTCDTKIDLVDAIAKPWVCTRIKMLYLLVGIPDLRPVAIGRAGVLKPYYKRKPFFLTIEEKEQFSQLETFYKQLGSMTRLNILVLKAKLLRESDPPNVMNPNIMEDEADIWFGYQKISFPAFLSLGDPRTGRPGYLGHLKGLKNLKLFLGSVAVDVDETTTTVGWEEVRFFDKYWPKLQRAEMIRNYNAKDMNGQFLHKPIAWLVKKKPHLKSPMATKATEITSVKKGNKTAPAPAKRTAAVGSERKRTKQEDSDEEEDDEEEEEEDSEEAESDNNYGEDSEEPEDDDNVDDSDDDDFQSSEDVRTRKSGASKTKARTKKQALNATKTSSTHPAKKVKTSSTTSSHLKKPTTASSKSKNQSNPEPTKTFQVSPLKIPRPKGGNPVADAIQPETLEFLRDLKLNNDREYMMLNQERCDQAKADFMDFIRMVKEGLLEADPDVMDQEPKDSMMRIYRDIRFSNDKTPYKKNFACFFSKGGKKTIAAGYYFAVEPNGASFVGCGVWDSGSAALTRIRHGIVNHADRFNSILSTDAIKMITGGKTGIEALRESQSSLKTGPKGFDKDHPMIEFLKRKSFAIGRNFDDKQVVNEGFLEEVLSTFDACVDLVHILNDWIG</sequence>
<dbReference type="Proteomes" id="UP001194696">
    <property type="component" value="Unassembled WGS sequence"/>
</dbReference>
<dbReference type="EMBL" id="JAAAIM010000165">
    <property type="protein sequence ID" value="KAG0293207.1"/>
    <property type="molecule type" value="Genomic_DNA"/>
</dbReference>
<reference evidence="2 3" key="1">
    <citation type="journal article" date="2020" name="Fungal Divers.">
        <title>Resolving the Mortierellaceae phylogeny through synthesis of multi-gene phylogenetics and phylogenomics.</title>
        <authorList>
            <person name="Vandepol N."/>
            <person name="Liber J."/>
            <person name="Desiro A."/>
            <person name="Na H."/>
            <person name="Kennedy M."/>
            <person name="Barry K."/>
            <person name="Grigoriev I.V."/>
            <person name="Miller A.N."/>
            <person name="O'Donnell K."/>
            <person name="Stajich J.E."/>
            <person name="Bonito G."/>
        </authorList>
    </citation>
    <scope>NUCLEOTIDE SEQUENCE [LARGE SCALE GENOMIC DNA]</scope>
    <source>
        <strain evidence="2 3">AD045</strain>
    </source>
</reference>
<accession>A0ABQ7K8K3</accession>
<feature type="compositionally biased region" description="Low complexity" evidence="1">
    <location>
        <begin position="668"/>
        <end position="679"/>
    </location>
</feature>
<keyword evidence="3" id="KW-1185">Reference proteome</keyword>
<organism evidence="2 3">
    <name type="scientific">Linnemannia gamsii</name>
    <dbReference type="NCBI Taxonomy" id="64522"/>
    <lineage>
        <taxon>Eukaryota</taxon>
        <taxon>Fungi</taxon>
        <taxon>Fungi incertae sedis</taxon>
        <taxon>Mucoromycota</taxon>
        <taxon>Mortierellomycotina</taxon>
        <taxon>Mortierellomycetes</taxon>
        <taxon>Mortierellales</taxon>
        <taxon>Mortierellaceae</taxon>
        <taxon>Linnemannia</taxon>
    </lineage>
</organism>
<proteinExistence type="predicted"/>
<dbReference type="PANTHER" id="PTHR36452">
    <property type="entry name" value="CHROMOSOME 12, WHOLE GENOME SHOTGUN SEQUENCE"/>
    <property type="match status" value="1"/>
</dbReference>
<feature type="compositionally biased region" description="Basic residues" evidence="1">
    <location>
        <begin position="745"/>
        <end position="758"/>
    </location>
</feature>